<dbReference type="HAMAP" id="MF_00211">
    <property type="entry name" value="TrpD"/>
    <property type="match status" value="1"/>
</dbReference>
<keyword evidence="4" id="KW-0057">Aromatic amino acid biosynthesis</keyword>
<feature type="binding site" evidence="4">
    <location>
        <position position="81"/>
    </location>
    <ligand>
        <name>5-phospho-alpha-D-ribose 1-diphosphate</name>
        <dbReference type="ChEBI" id="CHEBI:58017"/>
    </ligand>
</feature>
<comment type="caution">
    <text evidence="7">The sequence shown here is derived from an EMBL/GenBank/DDBJ whole genome shotgun (WGS) entry which is preliminary data.</text>
</comment>
<dbReference type="Pfam" id="PF00591">
    <property type="entry name" value="Glycos_transf_3"/>
    <property type="match status" value="1"/>
</dbReference>
<gene>
    <name evidence="4 7" type="primary">trpD</name>
    <name evidence="7" type="ORF">GCM10007878_01630</name>
</gene>
<dbReference type="EC" id="2.4.2.18" evidence="4"/>
<feature type="binding site" evidence="4">
    <location>
        <position position="226"/>
    </location>
    <ligand>
        <name>Mg(2+)</name>
        <dbReference type="ChEBI" id="CHEBI:18420"/>
        <label>2</label>
    </ligand>
</feature>
<feature type="binding site" evidence="4">
    <location>
        <position position="227"/>
    </location>
    <ligand>
        <name>Mg(2+)</name>
        <dbReference type="ChEBI" id="CHEBI:18420"/>
        <label>1</label>
    </ligand>
</feature>
<evidence type="ECO:0000259" key="5">
    <source>
        <dbReference type="Pfam" id="PF00591"/>
    </source>
</evidence>
<reference evidence="8" key="1">
    <citation type="journal article" date="2019" name="Int. J. Syst. Evol. Microbiol.">
        <title>The Global Catalogue of Microorganisms (GCM) 10K type strain sequencing project: providing services to taxonomists for standard genome sequencing and annotation.</title>
        <authorList>
            <consortium name="The Broad Institute Genomics Platform"/>
            <consortium name="The Broad Institute Genome Sequencing Center for Infectious Disease"/>
            <person name="Wu L."/>
            <person name="Ma J."/>
        </authorList>
    </citation>
    <scope>NUCLEOTIDE SEQUENCE [LARGE SCALE GENOMIC DNA]</scope>
    <source>
        <strain evidence="8">NBRC 100033</strain>
    </source>
</reference>
<feature type="binding site" evidence="4">
    <location>
        <position position="81"/>
    </location>
    <ligand>
        <name>anthranilate</name>
        <dbReference type="ChEBI" id="CHEBI:16567"/>
        <label>1</label>
    </ligand>
</feature>
<dbReference type="GO" id="GO:0016757">
    <property type="term" value="F:glycosyltransferase activity"/>
    <property type="evidence" value="ECO:0007669"/>
    <property type="project" value="UniProtKB-KW"/>
</dbReference>
<feature type="binding site" evidence="4">
    <location>
        <begin position="91"/>
        <end position="94"/>
    </location>
    <ligand>
        <name>5-phospho-alpha-D-ribose 1-diphosphate</name>
        <dbReference type="ChEBI" id="CHEBI:58017"/>
    </ligand>
</feature>
<comment type="function">
    <text evidence="4">Catalyzes the transfer of the phosphoribosyl group of 5-phosphorylribose-1-pyrophosphate (PRPP) to anthranilate to yield N-(5'-phosphoribosyl)-anthranilate (PRA).</text>
</comment>
<evidence type="ECO:0000259" key="6">
    <source>
        <dbReference type="Pfam" id="PF02885"/>
    </source>
</evidence>
<accession>A0ABQ5ZUM2</accession>
<protein>
    <recommendedName>
        <fullName evidence="4">Anthranilate phosphoribosyltransferase</fullName>
        <ecNumber evidence="4">2.4.2.18</ecNumber>
    </recommendedName>
</protein>
<evidence type="ECO:0000313" key="7">
    <source>
        <dbReference type="EMBL" id="GLR62728.1"/>
    </source>
</evidence>
<sequence>MDMKQAIDAISRFKDLSREEMHDVMHLIMTGQSTPAQMAGFLVGLRMKGETVEEITAAAEVMRNLATPINIESEQLVDIVGTGGDGANLFNVSTCTSLVVAAAGGKVAKHGNRSVSSSSGSADLLDFAGVNLNLTPDQVARCVNEMGVGFMFAPQFHTAMRHAVAVRGDLGIRTIFNTLGPLTNPAGAKHQLLGVYTAKLVKPLAKVLGNLGLTHALVVSSDDGLDEISIAAPTHVAEYRNGRVIEYVIKPEDFGLQPHSLDPLRVNSSEESFNLVKQVLNNEPGVARDMVLLNAGAALFAADVAESIIEGVAMAQDALASGQAAEKLKVLVNFTQSLA</sequence>
<feature type="binding site" evidence="4">
    <location>
        <position position="167"/>
    </location>
    <ligand>
        <name>anthranilate</name>
        <dbReference type="ChEBI" id="CHEBI:16567"/>
        <label>2</label>
    </ligand>
</feature>
<feature type="binding site" evidence="4">
    <location>
        <position position="227"/>
    </location>
    <ligand>
        <name>Mg(2+)</name>
        <dbReference type="ChEBI" id="CHEBI:18420"/>
        <label>2</label>
    </ligand>
</feature>
<evidence type="ECO:0000313" key="8">
    <source>
        <dbReference type="Proteomes" id="UP001156682"/>
    </source>
</evidence>
<keyword evidence="4" id="KW-0028">Amino-acid biosynthesis</keyword>
<keyword evidence="1 4" id="KW-0328">Glycosyltransferase</keyword>
<name>A0ABQ5ZUM2_9GAMM</name>
<comment type="similarity">
    <text evidence="4">Belongs to the anthranilate phosphoribosyltransferase family.</text>
</comment>
<feature type="binding site" evidence="4">
    <location>
        <begin position="109"/>
        <end position="117"/>
    </location>
    <ligand>
        <name>5-phospho-alpha-D-ribose 1-diphosphate</name>
        <dbReference type="ChEBI" id="CHEBI:58017"/>
    </ligand>
</feature>
<dbReference type="Gene3D" id="3.40.1030.10">
    <property type="entry name" value="Nucleoside phosphorylase/phosphoribosyltransferase catalytic domain"/>
    <property type="match status" value="1"/>
</dbReference>
<keyword evidence="3 4" id="KW-0822">Tryptophan biosynthesis</keyword>
<evidence type="ECO:0000256" key="1">
    <source>
        <dbReference type="ARBA" id="ARBA00022676"/>
    </source>
</evidence>
<feature type="binding site" evidence="4">
    <location>
        <position position="93"/>
    </location>
    <ligand>
        <name>Mg(2+)</name>
        <dbReference type="ChEBI" id="CHEBI:18420"/>
        <label>1</label>
    </ligand>
</feature>
<dbReference type="SUPFAM" id="SSF47648">
    <property type="entry name" value="Nucleoside phosphorylase/phosphoribosyltransferase N-terminal domain"/>
    <property type="match status" value="1"/>
</dbReference>
<comment type="caution">
    <text evidence="4">Lacks conserved residue(s) required for the propagation of feature annotation.</text>
</comment>
<dbReference type="PANTHER" id="PTHR43285:SF2">
    <property type="entry name" value="ANTHRANILATE PHOSPHORIBOSYLTRANSFERASE"/>
    <property type="match status" value="1"/>
</dbReference>
<dbReference type="InterPro" id="IPR035902">
    <property type="entry name" value="Nuc_phospho_transferase"/>
</dbReference>
<organism evidence="7 8">
    <name type="scientific">Marinospirillum insulare</name>
    <dbReference type="NCBI Taxonomy" id="217169"/>
    <lineage>
        <taxon>Bacteria</taxon>
        <taxon>Pseudomonadati</taxon>
        <taxon>Pseudomonadota</taxon>
        <taxon>Gammaproteobacteria</taxon>
        <taxon>Oceanospirillales</taxon>
        <taxon>Oceanospirillaceae</taxon>
        <taxon>Marinospirillum</taxon>
    </lineage>
</organism>
<dbReference type="Pfam" id="PF02885">
    <property type="entry name" value="Glycos_trans_3N"/>
    <property type="match status" value="1"/>
</dbReference>
<evidence type="ECO:0000256" key="4">
    <source>
        <dbReference type="HAMAP-Rule" id="MF_00211"/>
    </source>
</evidence>
<dbReference type="NCBIfam" id="TIGR01245">
    <property type="entry name" value="trpD"/>
    <property type="match status" value="1"/>
</dbReference>
<comment type="cofactor">
    <cofactor evidence="4">
        <name>Mg(2+)</name>
        <dbReference type="ChEBI" id="CHEBI:18420"/>
    </cofactor>
    <text evidence="4">Binds 2 magnesium ions per monomer.</text>
</comment>
<feature type="domain" description="Glycosyl transferase family 3 N-terminal" evidence="6">
    <location>
        <begin position="4"/>
        <end position="66"/>
    </location>
</feature>
<comment type="subunit">
    <text evidence="4">Homodimer.</text>
</comment>
<feature type="binding site" evidence="4">
    <location>
        <position position="121"/>
    </location>
    <ligand>
        <name>5-phospho-alpha-D-ribose 1-diphosphate</name>
        <dbReference type="ChEBI" id="CHEBI:58017"/>
    </ligand>
</feature>
<proteinExistence type="inferred from homology"/>
<comment type="catalytic activity">
    <reaction evidence="4">
        <text>N-(5-phospho-beta-D-ribosyl)anthranilate + diphosphate = 5-phospho-alpha-D-ribose 1-diphosphate + anthranilate</text>
        <dbReference type="Rhea" id="RHEA:11768"/>
        <dbReference type="ChEBI" id="CHEBI:16567"/>
        <dbReference type="ChEBI" id="CHEBI:18277"/>
        <dbReference type="ChEBI" id="CHEBI:33019"/>
        <dbReference type="ChEBI" id="CHEBI:58017"/>
        <dbReference type="EC" id="2.4.2.18"/>
    </reaction>
</comment>
<keyword evidence="4" id="KW-0479">Metal-binding</keyword>
<dbReference type="Proteomes" id="UP001156682">
    <property type="component" value="Unassembled WGS sequence"/>
</dbReference>
<evidence type="ECO:0000256" key="2">
    <source>
        <dbReference type="ARBA" id="ARBA00022679"/>
    </source>
</evidence>
<keyword evidence="4" id="KW-0460">Magnesium</keyword>
<feature type="binding site" evidence="4">
    <location>
        <begin position="84"/>
        <end position="85"/>
    </location>
    <ligand>
        <name>5-phospho-alpha-D-ribose 1-diphosphate</name>
        <dbReference type="ChEBI" id="CHEBI:58017"/>
    </ligand>
</feature>
<dbReference type="InterPro" id="IPR017459">
    <property type="entry name" value="Glycosyl_Trfase_fam3_N_dom"/>
</dbReference>
<keyword evidence="2 4" id="KW-0808">Transferase</keyword>
<dbReference type="Gene3D" id="1.20.970.10">
    <property type="entry name" value="Transferase, Pyrimidine Nucleoside Phosphorylase, Chain C"/>
    <property type="match status" value="1"/>
</dbReference>
<dbReference type="InterPro" id="IPR000312">
    <property type="entry name" value="Glycosyl_Trfase_fam3"/>
</dbReference>
<dbReference type="SUPFAM" id="SSF52418">
    <property type="entry name" value="Nucleoside phosphorylase/phosphoribosyltransferase catalytic domain"/>
    <property type="match status" value="1"/>
</dbReference>
<dbReference type="EMBL" id="BSOR01000001">
    <property type="protein sequence ID" value="GLR62728.1"/>
    <property type="molecule type" value="Genomic_DNA"/>
</dbReference>
<feature type="binding site" evidence="4">
    <location>
        <position position="112"/>
    </location>
    <ligand>
        <name>anthranilate</name>
        <dbReference type="ChEBI" id="CHEBI:16567"/>
        <label>1</label>
    </ligand>
</feature>
<comment type="pathway">
    <text evidence="4">Amino-acid biosynthesis; L-tryptophan biosynthesis; L-tryptophan from chorismate: step 2/5.</text>
</comment>
<keyword evidence="8" id="KW-1185">Reference proteome</keyword>
<dbReference type="InterPro" id="IPR036320">
    <property type="entry name" value="Glycosyl_Trfase_fam3_N_dom_sf"/>
</dbReference>
<dbReference type="PANTHER" id="PTHR43285">
    <property type="entry name" value="ANTHRANILATE PHOSPHORIBOSYLTRANSFERASE"/>
    <property type="match status" value="1"/>
</dbReference>
<dbReference type="RefSeq" id="WP_027850155.1">
    <property type="nucleotide sequence ID" value="NZ_BSOR01000001.1"/>
</dbReference>
<feature type="domain" description="Glycosyl transferase family 3" evidence="5">
    <location>
        <begin position="74"/>
        <end position="324"/>
    </location>
</feature>
<evidence type="ECO:0000256" key="3">
    <source>
        <dbReference type="ARBA" id="ARBA00022822"/>
    </source>
</evidence>
<dbReference type="InterPro" id="IPR005940">
    <property type="entry name" value="Anthranilate_Pribosyl_Tfrase"/>
</dbReference>